<comment type="caution">
    <text evidence="9">The sequence shown here is derived from an EMBL/GenBank/DDBJ whole genome shotgun (WGS) entry which is preliminary data.</text>
</comment>
<keyword evidence="6" id="KW-0521">NADP</keyword>
<dbReference type="OrthoDB" id="24581at2759"/>
<dbReference type="GO" id="GO:0006741">
    <property type="term" value="P:NADP+ biosynthetic process"/>
    <property type="evidence" value="ECO:0007669"/>
    <property type="project" value="EnsemblFungi"/>
</dbReference>
<dbReference type="GO" id="GO:0042736">
    <property type="term" value="F:NADH kinase activity"/>
    <property type="evidence" value="ECO:0007669"/>
    <property type="project" value="EnsemblFungi"/>
</dbReference>
<evidence type="ECO:0000256" key="5">
    <source>
        <dbReference type="ARBA" id="ARBA00022840"/>
    </source>
</evidence>
<evidence type="ECO:0000256" key="2">
    <source>
        <dbReference type="ARBA" id="ARBA00022679"/>
    </source>
</evidence>
<dbReference type="HAMAP" id="MF_00361">
    <property type="entry name" value="NAD_kinase"/>
    <property type="match status" value="1"/>
</dbReference>
<dbReference type="Pfam" id="PF20143">
    <property type="entry name" value="NAD_kinase_C"/>
    <property type="match status" value="1"/>
</dbReference>
<keyword evidence="5" id="KW-0067">ATP-binding</keyword>
<evidence type="ECO:0000256" key="6">
    <source>
        <dbReference type="ARBA" id="ARBA00022857"/>
    </source>
</evidence>
<feature type="region of interest" description="Disordered" evidence="8">
    <location>
        <begin position="174"/>
        <end position="193"/>
    </location>
</feature>
<gene>
    <name evidence="9" type="ORF">TD95_002798</name>
</gene>
<dbReference type="EMBL" id="LAEV01000488">
    <property type="protein sequence ID" value="KKA30153.1"/>
    <property type="molecule type" value="Genomic_DNA"/>
</dbReference>
<evidence type="ECO:0000256" key="4">
    <source>
        <dbReference type="ARBA" id="ARBA00022777"/>
    </source>
</evidence>
<dbReference type="Gene3D" id="2.60.200.30">
    <property type="entry name" value="Probable inorganic polyphosphate/atp-NAD kinase, domain 2"/>
    <property type="match status" value="1"/>
</dbReference>
<evidence type="ECO:0000256" key="7">
    <source>
        <dbReference type="ARBA" id="ARBA00023027"/>
    </source>
</evidence>
<dbReference type="GO" id="GO:0016226">
    <property type="term" value="P:iron-sulfur cluster assembly"/>
    <property type="evidence" value="ECO:0007669"/>
    <property type="project" value="EnsemblFungi"/>
</dbReference>
<dbReference type="GO" id="GO:0034599">
    <property type="term" value="P:cellular response to oxidative stress"/>
    <property type="evidence" value="ECO:0007669"/>
    <property type="project" value="EnsemblFungi"/>
</dbReference>
<dbReference type="Proteomes" id="UP000033483">
    <property type="component" value="Unassembled WGS sequence"/>
</dbReference>
<dbReference type="InterPro" id="IPR017438">
    <property type="entry name" value="ATP-NAD_kinase_N"/>
</dbReference>
<name>A0A0F4ZJY1_9PEZI</name>
<dbReference type="InterPro" id="IPR002504">
    <property type="entry name" value="NADK"/>
</dbReference>
<evidence type="ECO:0000313" key="9">
    <source>
        <dbReference type="EMBL" id="KKA30153.1"/>
    </source>
</evidence>
<protein>
    <submittedName>
        <fullName evidence="9">Uncharacterized protein</fullName>
    </submittedName>
</protein>
<dbReference type="GO" id="GO:0003951">
    <property type="term" value="F:NAD+ kinase activity"/>
    <property type="evidence" value="ECO:0007669"/>
    <property type="project" value="InterPro"/>
</dbReference>
<dbReference type="InterPro" id="IPR017437">
    <property type="entry name" value="ATP-NAD_kinase_PpnK-typ_C"/>
</dbReference>
<dbReference type="InterPro" id="IPR016064">
    <property type="entry name" value="NAD/diacylglycerol_kinase_sf"/>
</dbReference>
<keyword evidence="7" id="KW-0520">NAD</keyword>
<dbReference type="AlphaFoldDB" id="A0A0F4ZJY1"/>
<evidence type="ECO:0000313" key="10">
    <source>
        <dbReference type="Proteomes" id="UP000033483"/>
    </source>
</evidence>
<dbReference type="GO" id="GO:0005524">
    <property type="term" value="F:ATP binding"/>
    <property type="evidence" value="ECO:0007669"/>
    <property type="project" value="UniProtKB-KW"/>
</dbReference>
<keyword evidence="10" id="KW-1185">Reference proteome</keyword>
<dbReference type="PANTHER" id="PTHR20275">
    <property type="entry name" value="NAD KINASE"/>
    <property type="match status" value="1"/>
</dbReference>
<dbReference type="GO" id="GO:0019674">
    <property type="term" value="P:NAD+ metabolic process"/>
    <property type="evidence" value="ECO:0007669"/>
    <property type="project" value="InterPro"/>
</dbReference>
<evidence type="ECO:0000256" key="1">
    <source>
        <dbReference type="ARBA" id="ARBA00010995"/>
    </source>
</evidence>
<keyword evidence="2" id="KW-0808">Transferase</keyword>
<keyword evidence="3" id="KW-0547">Nucleotide-binding</keyword>
<comment type="similarity">
    <text evidence="1">Belongs to the NAD kinase family.</text>
</comment>
<keyword evidence="4" id="KW-0418">Kinase</keyword>
<evidence type="ECO:0000256" key="3">
    <source>
        <dbReference type="ARBA" id="ARBA00022741"/>
    </source>
</evidence>
<proteinExistence type="inferred from homology"/>
<dbReference type="Pfam" id="PF01513">
    <property type="entry name" value="NAD_kinase"/>
    <property type="match status" value="1"/>
</dbReference>
<dbReference type="SUPFAM" id="SSF111331">
    <property type="entry name" value="NAD kinase/diacylglycerol kinase-like"/>
    <property type="match status" value="1"/>
</dbReference>
<organism evidence="9 10">
    <name type="scientific">Thielaviopsis punctulata</name>
    <dbReference type="NCBI Taxonomy" id="72032"/>
    <lineage>
        <taxon>Eukaryota</taxon>
        <taxon>Fungi</taxon>
        <taxon>Dikarya</taxon>
        <taxon>Ascomycota</taxon>
        <taxon>Pezizomycotina</taxon>
        <taxon>Sordariomycetes</taxon>
        <taxon>Hypocreomycetidae</taxon>
        <taxon>Microascales</taxon>
        <taxon>Ceratocystidaceae</taxon>
        <taxon>Thielaviopsis</taxon>
    </lineage>
</organism>
<accession>A0A0F4ZJY1</accession>
<feature type="compositionally biased region" description="Polar residues" evidence="8">
    <location>
        <begin position="174"/>
        <end position="192"/>
    </location>
</feature>
<dbReference type="Gene3D" id="3.40.50.10330">
    <property type="entry name" value="Probable inorganic polyphosphate/atp-NAD kinase, domain 1"/>
    <property type="match status" value="1"/>
</dbReference>
<dbReference type="GO" id="GO:0005759">
    <property type="term" value="C:mitochondrial matrix"/>
    <property type="evidence" value="ECO:0007669"/>
    <property type="project" value="EnsemblFungi"/>
</dbReference>
<evidence type="ECO:0000256" key="8">
    <source>
        <dbReference type="SAM" id="MobiDB-lite"/>
    </source>
</evidence>
<dbReference type="PANTHER" id="PTHR20275:SF26">
    <property type="entry name" value="NADH KINASE POS5, MITOCHONDRIAL"/>
    <property type="match status" value="1"/>
</dbReference>
<reference evidence="9 10" key="1">
    <citation type="submission" date="2015-03" db="EMBL/GenBank/DDBJ databases">
        <authorList>
            <person name="Radwan O."/>
            <person name="Al-Naeli F.A."/>
            <person name="Rendon G.A."/>
            <person name="Fields C."/>
        </authorList>
    </citation>
    <scope>NUCLEOTIDE SEQUENCE [LARGE SCALE GENOMIC DNA]</scope>
    <source>
        <strain evidence="9">CR-DP1</strain>
    </source>
</reference>
<dbReference type="FunFam" id="2.60.200.30:FF:000009">
    <property type="entry name" value="Poly(P)/ATP NAD kinase"/>
    <property type="match status" value="1"/>
</dbReference>
<sequence>MGDVNLLPNRTIARYLRSTSEPHSESFMTLRWTNQPRNILMVPKLQAPHVMTSMIEAIKYLWTNYPKVKIVMERRVATEVHGRLPCPVYVGDALNLPKKIDMVATFGGDGTILRAARLFAMEESLPPLLCFSMGTLGFLGEWKFDEYKRAFREAYMSGSGVPAEDLQGPHTRYASASEQDFTPHQGLESTTWEGYRGKSMGAHRGARMLLRHRIKVGVFNEAGQNITGSLAPIGWVPDQSTPNPPVFHAVNELLIHRGGHPHLAIMDIYINNQFLTEAIADGMLLSTPTGSTAYSLSAGGAIVHPWVESILLTPICPRSLSFRPLVLPINAKVSLRLSKKNRGRDLEMSIDGTRLDGVSGGMEIRVEGERLHFCKETNSWAGGVPCIVRVPSVNRTDGQIVEDHDGWVGGLNGLLKFNYGFGGDEK</sequence>